<evidence type="ECO:0000256" key="10">
    <source>
        <dbReference type="ARBA" id="ARBA00022842"/>
    </source>
</evidence>
<comment type="similarity">
    <text evidence="3">Belongs to the RNase H family.</text>
</comment>
<dbReference type="GO" id="GO:0003676">
    <property type="term" value="F:nucleic acid binding"/>
    <property type="evidence" value="ECO:0007669"/>
    <property type="project" value="InterPro"/>
</dbReference>
<dbReference type="Proteomes" id="UP000059672">
    <property type="component" value="Chromosome"/>
</dbReference>
<dbReference type="STRING" id="1622118.Lupro_09290"/>
<name>A0A0X8G7D5_9FLAO</name>
<dbReference type="PANTHER" id="PTHR10642:SF26">
    <property type="entry name" value="RIBONUCLEASE H1"/>
    <property type="match status" value="1"/>
</dbReference>
<dbReference type="NCBIfam" id="NF001236">
    <property type="entry name" value="PRK00203.1"/>
    <property type="match status" value="1"/>
</dbReference>
<dbReference type="Gene3D" id="3.30.420.10">
    <property type="entry name" value="Ribonuclease H-like superfamily/Ribonuclease H"/>
    <property type="match status" value="1"/>
</dbReference>
<protein>
    <recommendedName>
        <fullName evidence="5">ribonuclease H</fullName>
        <ecNumber evidence="5">3.1.26.4</ecNumber>
    </recommendedName>
</protein>
<keyword evidence="9" id="KW-0378">Hydrolase</keyword>
<reference evidence="13" key="1">
    <citation type="submission" date="2015-12" db="EMBL/GenBank/DDBJ databases">
        <title>Complete genome sequence of Lutibacter profundus strain LP1.</title>
        <authorList>
            <person name="Wissuwa J."/>
            <person name="Le Moine Bauer S."/>
            <person name="Stokke R."/>
            <person name="Dahle H."/>
            <person name="Steen I.H."/>
        </authorList>
    </citation>
    <scope>NUCLEOTIDE SEQUENCE [LARGE SCALE GENOMIC DNA]</scope>
    <source>
        <strain evidence="13">LP1</strain>
    </source>
</reference>
<keyword evidence="10" id="KW-0460">Magnesium</keyword>
<dbReference type="InterPro" id="IPR002156">
    <property type="entry name" value="RNaseH_domain"/>
</dbReference>
<feature type="domain" description="RNase H type-1" evidence="11">
    <location>
        <begin position="3"/>
        <end position="143"/>
    </location>
</feature>
<dbReference type="CDD" id="cd09278">
    <property type="entry name" value="RNase_HI_prokaryote_like"/>
    <property type="match status" value="1"/>
</dbReference>
<accession>A0A0X8G7D5</accession>
<evidence type="ECO:0000256" key="2">
    <source>
        <dbReference type="ARBA" id="ARBA00001946"/>
    </source>
</evidence>
<evidence type="ECO:0000256" key="4">
    <source>
        <dbReference type="ARBA" id="ARBA00011245"/>
    </source>
</evidence>
<dbReference type="EMBL" id="CP013355">
    <property type="protein sequence ID" value="AMC11446.1"/>
    <property type="molecule type" value="Genomic_DNA"/>
</dbReference>
<dbReference type="EC" id="3.1.26.4" evidence="5"/>
<evidence type="ECO:0000256" key="7">
    <source>
        <dbReference type="ARBA" id="ARBA00022723"/>
    </source>
</evidence>
<dbReference type="GO" id="GO:0043137">
    <property type="term" value="P:DNA replication, removal of RNA primer"/>
    <property type="evidence" value="ECO:0007669"/>
    <property type="project" value="TreeGrafter"/>
</dbReference>
<dbReference type="KEGG" id="lut:Lupro_09290"/>
<dbReference type="Pfam" id="PF00075">
    <property type="entry name" value="RNase_H"/>
    <property type="match status" value="1"/>
</dbReference>
<dbReference type="InterPro" id="IPR050092">
    <property type="entry name" value="RNase_H"/>
</dbReference>
<reference evidence="12 13" key="2">
    <citation type="journal article" date="2016" name="Int. J. Syst. Evol. Microbiol.">
        <title>Lutibacter profundi sp. nov., isolated from a deep-sea hydrothermal system on the Arctic Mid-Ocean Ridge and emended description of the genus Lutibacter.</title>
        <authorList>
            <person name="Le Moine Bauer S."/>
            <person name="Roalkvam I."/>
            <person name="Steen I.H."/>
            <person name="Dahle H."/>
        </authorList>
    </citation>
    <scope>NUCLEOTIDE SEQUENCE [LARGE SCALE GENOMIC DNA]</scope>
    <source>
        <strain evidence="12 13">LP1</strain>
    </source>
</reference>
<evidence type="ECO:0000256" key="3">
    <source>
        <dbReference type="ARBA" id="ARBA00005300"/>
    </source>
</evidence>
<organism evidence="12 13">
    <name type="scientific">Lutibacter profundi</name>
    <dbReference type="NCBI Taxonomy" id="1622118"/>
    <lineage>
        <taxon>Bacteria</taxon>
        <taxon>Pseudomonadati</taxon>
        <taxon>Bacteroidota</taxon>
        <taxon>Flavobacteriia</taxon>
        <taxon>Flavobacteriales</taxon>
        <taxon>Flavobacteriaceae</taxon>
        <taxon>Lutibacter</taxon>
    </lineage>
</organism>
<dbReference type="PANTHER" id="PTHR10642">
    <property type="entry name" value="RIBONUCLEASE H1"/>
    <property type="match status" value="1"/>
</dbReference>
<dbReference type="InterPro" id="IPR012337">
    <property type="entry name" value="RNaseH-like_sf"/>
</dbReference>
<dbReference type="PROSITE" id="PS50879">
    <property type="entry name" value="RNASE_H_1"/>
    <property type="match status" value="1"/>
</dbReference>
<comment type="subunit">
    <text evidence="4">Monomer.</text>
</comment>
<evidence type="ECO:0000259" key="11">
    <source>
        <dbReference type="PROSITE" id="PS50879"/>
    </source>
</evidence>
<keyword evidence="7" id="KW-0479">Metal-binding</keyword>
<dbReference type="RefSeq" id="WP_068209187.1">
    <property type="nucleotide sequence ID" value="NZ_CP013355.1"/>
</dbReference>
<evidence type="ECO:0000256" key="6">
    <source>
        <dbReference type="ARBA" id="ARBA00022722"/>
    </source>
</evidence>
<dbReference type="GO" id="GO:0004523">
    <property type="term" value="F:RNA-DNA hybrid ribonuclease activity"/>
    <property type="evidence" value="ECO:0007669"/>
    <property type="project" value="UniProtKB-EC"/>
</dbReference>
<dbReference type="InterPro" id="IPR022892">
    <property type="entry name" value="RNaseHI"/>
</dbReference>
<gene>
    <name evidence="12" type="ORF">Lupro_09290</name>
</gene>
<dbReference type="GO" id="GO:0046872">
    <property type="term" value="F:metal ion binding"/>
    <property type="evidence" value="ECO:0007669"/>
    <property type="project" value="UniProtKB-KW"/>
</dbReference>
<evidence type="ECO:0000256" key="9">
    <source>
        <dbReference type="ARBA" id="ARBA00022801"/>
    </source>
</evidence>
<keyword evidence="8" id="KW-0255">Endonuclease</keyword>
<evidence type="ECO:0000313" key="13">
    <source>
        <dbReference type="Proteomes" id="UP000059672"/>
    </source>
</evidence>
<proteinExistence type="inferred from homology"/>
<keyword evidence="13" id="KW-1185">Reference proteome</keyword>
<dbReference type="OrthoDB" id="7845843at2"/>
<comment type="catalytic activity">
    <reaction evidence="1">
        <text>Endonucleolytic cleavage to 5'-phosphomonoester.</text>
        <dbReference type="EC" id="3.1.26.4"/>
    </reaction>
</comment>
<evidence type="ECO:0000256" key="8">
    <source>
        <dbReference type="ARBA" id="ARBA00022759"/>
    </source>
</evidence>
<evidence type="ECO:0000256" key="1">
    <source>
        <dbReference type="ARBA" id="ARBA00000077"/>
    </source>
</evidence>
<evidence type="ECO:0000313" key="12">
    <source>
        <dbReference type="EMBL" id="AMC11446.1"/>
    </source>
</evidence>
<dbReference type="AlphaFoldDB" id="A0A0X8G7D5"/>
<keyword evidence="6" id="KW-0540">Nuclease</keyword>
<dbReference type="PATRIC" id="fig|1622118.3.peg.1921"/>
<evidence type="ECO:0000256" key="5">
    <source>
        <dbReference type="ARBA" id="ARBA00012180"/>
    </source>
</evidence>
<dbReference type="InterPro" id="IPR036397">
    <property type="entry name" value="RNaseH_sf"/>
</dbReference>
<dbReference type="SUPFAM" id="SSF53098">
    <property type="entry name" value="Ribonuclease H-like"/>
    <property type="match status" value="1"/>
</dbReference>
<comment type="cofactor">
    <cofactor evidence="2">
        <name>Mg(2+)</name>
        <dbReference type="ChEBI" id="CHEBI:18420"/>
    </cofactor>
</comment>
<sequence length="161" mass="18727">MKNKNQVHIYTDGACSGNPGPGGYGIVMEWVGKPYKKEFSEGYKKTTNNRMELLAVIVALEKIKTTDVEITVFSDSKYVVDAVEKKWLLGWQKKRFKDVKNPDLWKRFLKIYNPRNTKFIWIKGHNNHPQNERCDVLAVQASKKENLLEDTGYIKKEDLLF</sequence>